<dbReference type="InterPro" id="IPR039672">
    <property type="entry name" value="MFS_2"/>
</dbReference>
<keyword evidence="2" id="KW-0472">Membrane</keyword>
<evidence type="ECO:0000313" key="4">
    <source>
        <dbReference type="Proteomes" id="UP001595555"/>
    </source>
</evidence>
<feature type="transmembrane region" description="Helical" evidence="2">
    <location>
        <begin position="181"/>
        <end position="203"/>
    </location>
</feature>
<dbReference type="Gene3D" id="1.20.1250.20">
    <property type="entry name" value="MFS general substrate transporter like domains"/>
    <property type="match status" value="1"/>
</dbReference>
<proteinExistence type="inferred from homology"/>
<organism evidence="3 4">
    <name type="scientific">Cellvibrio fontiphilus</name>
    <dbReference type="NCBI Taxonomy" id="1815559"/>
    <lineage>
        <taxon>Bacteria</taxon>
        <taxon>Pseudomonadati</taxon>
        <taxon>Pseudomonadota</taxon>
        <taxon>Gammaproteobacteria</taxon>
        <taxon>Cellvibrionales</taxon>
        <taxon>Cellvibrionaceae</taxon>
        <taxon>Cellvibrio</taxon>
    </lineage>
</organism>
<feature type="transmembrane region" description="Helical" evidence="2">
    <location>
        <begin position="315"/>
        <end position="334"/>
    </location>
</feature>
<feature type="transmembrane region" description="Helical" evidence="2">
    <location>
        <begin position="394"/>
        <end position="412"/>
    </location>
</feature>
<evidence type="ECO:0000256" key="1">
    <source>
        <dbReference type="ARBA" id="ARBA00009617"/>
    </source>
</evidence>
<feature type="transmembrane region" description="Helical" evidence="2">
    <location>
        <begin position="12"/>
        <end position="36"/>
    </location>
</feature>
<evidence type="ECO:0000313" key="3">
    <source>
        <dbReference type="EMBL" id="MFC3115050.1"/>
    </source>
</evidence>
<feature type="transmembrane region" description="Helical" evidence="2">
    <location>
        <begin position="86"/>
        <end position="103"/>
    </location>
</feature>
<feature type="transmembrane region" description="Helical" evidence="2">
    <location>
        <begin position="262"/>
        <end position="284"/>
    </location>
</feature>
<keyword evidence="4" id="KW-1185">Reference proteome</keyword>
<dbReference type="InterPro" id="IPR036259">
    <property type="entry name" value="MFS_trans_sf"/>
</dbReference>
<feature type="transmembrane region" description="Helical" evidence="2">
    <location>
        <begin position="424"/>
        <end position="446"/>
    </location>
</feature>
<protein>
    <submittedName>
        <fullName evidence="3">MFS transporter</fullName>
    </submittedName>
</protein>
<evidence type="ECO:0000256" key="2">
    <source>
        <dbReference type="SAM" id="Phobius"/>
    </source>
</evidence>
<dbReference type="Proteomes" id="UP001595555">
    <property type="component" value="Unassembled WGS sequence"/>
</dbReference>
<gene>
    <name evidence="3" type="ORF">ACFODX_05715</name>
</gene>
<comment type="caution">
    <text evidence="3">The sequence shown here is derived from an EMBL/GenBank/DDBJ whole genome shotgun (WGS) entry which is preliminary data.</text>
</comment>
<dbReference type="CDD" id="cd17332">
    <property type="entry name" value="MFS_MelB_like"/>
    <property type="match status" value="1"/>
</dbReference>
<feature type="transmembrane region" description="Helical" evidence="2">
    <location>
        <begin position="149"/>
        <end position="169"/>
    </location>
</feature>
<dbReference type="SUPFAM" id="SSF103473">
    <property type="entry name" value="MFS general substrate transporter"/>
    <property type="match status" value="1"/>
</dbReference>
<keyword evidence="2" id="KW-1133">Transmembrane helix</keyword>
<dbReference type="Pfam" id="PF13347">
    <property type="entry name" value="MFS_2"/>
    <property type="match status" value="1"/>
</dbReference>
<sequence length="501" mass="55038">MAVREIKTRNYVAYGLTDVLGAGSMAVISGWLIFFYTTFCGLSAIQAASIFAIARIIDAVASPLIGHISDNLNKTKIGRRFGRRRIFLLAAIPLLPSFALMWVADQHYWYYLLTFVFFELVYASVLIPYETLAAEMTDDYTKKAKFAGARILTGQVSAIFAGILPNWIVNYVGGKENSETFLIMGIIFALAFMLVIGVTYLFTWEREHKDEPKPGAELPDKPQGSAFTALKMVFVNLSSTLRIRAFRLHLGMYLGGYISQDIFNAAFTYFIVFALGGSVAIASSLIANTYIAQLAAVALAIALVIRIGPSYTYRLAVSFYIAGILALLCLFLTFSELPPLYLLLGAVVLAGLGRGALNYIPWNVYNYIADVDEIVTAKRREGSFAGVMTFIRKAAQAVAVMFVGIVIEWGGFMSGSETQTTEAINTIVLVMVIGPILLLLFGFFVASRFKLNKSTHALLMSEIAHLKSGATEPSSDQSRAIVEDLSGWPYEKLWGKNNVGK</sequence>
<keyword evidence="2" id="KW-0812">Transmembrane</keyword>
<name>A0ABV7FBX4_9GAMM</name>
<dbReference type="RefSeq" id="WP_378116990.1">
    <property type="nucleotide sequence ID" value="NZ_JBHRTF010000003.1"/>
</dbReference>
<comment type="similarity">
    <text evidence="1">Belongs to the sodium:galactoside symporter (TC 2.A.2) family.</text>
</comment>
<dbReference type="PANTHER" id="PTHR11328">
    <property type="entry name" value="MAJOR FACILITATOR SUPERFAMILY DOMAIN-CONTAINING PROTEIN"/>
    <property type="match status" value="1"/>
</dbReference>
<feature type="transmembrane region" description="Helical" evidence="2">
    <location>
        <begin position="109"/>
        <end position="129"/>
    </location>
</feature>
<accession>A0ABV7FBX4</accession>
<reference evidence="4" key="1">
    <citation type="journal article" date="2019" name="Int. J. Syst. Evol. Microbiol.">
        <title>The Global Catalogue of Microorganisms (GCM) 10K type strain sequencing project: providing services to taxonomists for standard genome sequencing and annotation.</title>
        <authorList>
            <consortium name="The Broad Institute Genomics Platform"/>
            <consortium name="The Broad Institute Genome Sequencing Center for Infectious Disease"/>
            <person name="Wu L."/>
            <person name="Ma J."/>
        </authorList>
    </citation>
    <scope>NUCLEOTIDE SEQUENCE [LARGE SCALE GENOMIC DNA]</scope>
    <source>
        <strain evidence="4">KCTC 52237</strain>
    </source>
</reference>
<feature type="transmembrane region" description="Helical" evidence="2">
    <location>
        <begin position="290"/>
        <end position="308"/>
    </location>
</feature>
<feature type="transmembrane region" description="Helical" evidence="2">
    <location>
        <begin position="340"/>
        <end position="357"/>
    </location>
</feature>
<feature type="transmembrane region" description="Helical" evidence="2">
    <location>
        <begin position="42"/>
        <end position="65"/>
    </location>
</feature>
<dbReference type="EMBL" id="JBHRTF010000003">
    <property type="protein sequence ID" value="MFC3115050.1"/>
    <property type="molecule type" value="Genomic_DNA"/>
</dbReference>
<dbReference type="PANTHER" id="PTHR11328:SF24">
    <property type="entry name" value="MAJOR FACILITATOR SUPERFAMILY (MFS) PROFILE DOMAIN-CONTAINING PROTEIN"/>
    <property type="match status" value="1"/>
</dbReference>